<protein>
    <submittedName>
        <fullName evidence="3">Acyltransferase family protein</fullName>
    </submittedName>
</protein>
<dbReference type="InterPro" id="IPR050623">
    <property type="entry name" value="Glucan_succinyl_AcylTrfase"/>
</dbReference>
<dbReference type="STRING" id="349095.SAMN05660299_00411"/>
<keyword evidence="1" id="KW-0472">Membrane</keyword>
<dbReference type="PANTHER" id="PTHR36927">
    <property type="entry name" value="BLR4337 PROTEIN"/>
    <property type="match status" value="1"/>
</dbReference>
<feature type="transmembrane region" description="Helical" evidence="1">
    <location>
        <begin position="237"/>
        <end position="256"/>
    </location>
</feature>
<feature type="transmembrane region" description="Helical" evidence="1">
    <location>
        <begin position="12"/>
        <end position="38"/>
    </location>
</feature>
<evidence type="ECO:0000313" key="4">
    <source>
        <dbReference type="Proteomes" id="UP000199309"/>
    </source>
</evidence>
<feature type="domain" description="Acyltransferase 3" evidence="2">
    <location>
        <begin position="7"/>
        <end position="351"/>
    </location>
</feature>
<feature type="transmembrane region" description="Helical" evidence="1">
    <location>
        <begin position="307"/>
        <end position="325"/>
    </location>
</feature>
<feature type="transmembrane region" description="Helical" evidence="1">
    <location>
        <begin position="276"/>
        <end position="295"/>
    </location>
</feature>
<feature type="transmembrane region" description="Helical" evidence="1">
    <location>
        <begin position="135"/>
        <end position="153"/>
    </location>
</feature>
<dbReference type="PANTHER" id="PTHR36927:SF1">
    <property type="entry name" value="MDO-LIKE PROTEIN"/>
    <property type="match status" value="1"/>
</dbReference>
<dbReference type="EMBL" id="FNHQ01000002">
    <property type="protein sequence ID" value="SDM18655.1"/>
    <property type="molecule type" value="Genomic_DNA"/>
</dbReference>
<proteinExistence type="predicted"/>
<dbReference type="Proteomes" id="UP000199309">
    <property type="component" value="Unassembled WGS sequence"/>
</dbReference>
<dbReference type="OrthoDB" id="5446016at2"/>
<keyword evidence="3" id="KW-0808">Transferase</keyword>
<dbReference type="GO" id="GO:0016747">
    <property type="term" value="F:acyltransferase activity, transferring groups other than amino-acyl groups"/>
    <property type="evidence" value="ECO:0007669"/>
    <property type="project" value="InterPro"/>
</dbReference>
<dbReference type="InterPro" id="IPR002656">
    <property type="entry name" value="Acyl_transf_3_dom"/>
</dbReference>
<feature type="transmembrane region" description="Helical" evidence="1">
    <location>
        <begin position="92"/>
        <end position="115"/>
    </location>
</feature>
<gene>
    <name evidence="3" type="ORF">SAMN05660299_00411</name>
</gene>
<feature type="transmembrane region" description="Helical" evidence="1">
    <location>
        <begin position="337"/>
        <end position="356"/>
    </location>
</feature>
<dbReference type="Pfam" id="PF01757">
    <property type="entry name" value="Acyl_transf_3"/>
    <property type="match status" value="1"/>
</dbReference>
<feature type="transmembrane region" description="Helical" evidence="1">
    <location>
        <begin position="208"/>
        <end position="225"/>
    </location>
</feature>
<accession>A0A1G9R8A2</accession>
<feature type="transmembrane region" description="Helical" evidence="1">
    <location>
        <begin position="165"/>
        <end position="188"/>
    </location>
</feature>
<name>A0A1G9R8A2_9FIRM</name>
<evidence type="ECO:0000259" key="2">
    <source>
        <dbReference type="Pfam" id="PF01757"/>
    </source>
</evidence>
<keyword evidence="1" id="KW-1133">Transmembrane helix</keyword>
<sequence>MGKRIFYLDNLRSAMIILAVLYNAASGFMIFLPTHVYVIESERNIGFDMFALWAESLILPILFFISGYFGASSLRVRLFNPFFKEKWHRIGLPWLFGCLFLTPELAYLAALQTTPDMNFITFYTEHFWQECFQQGPFWFLSLLLLFFIFLMAAKKLRPHILQRNAAAALSPAIVILIISIDIAASYGLHYFFGNHWIHIAYLLNFQPIHLADCGLYFILGIYAFKHRWFTLQGYVPSLHWLIPFTIATLFYVLCFYPRTAVFLPFLFFHTLPAIESILSMTGLLACIAAFASWGNQNNKLTLTAASLSYPVYFLSQTLLQNMAWFIRPLTLPSCLKFIFLCSLVLVYAYMLAKYALIHLRCFNTKHYFQ</sequence>
<dbReference type="RefSeq" id="WP_091647718.1">
    <property type="nucleotide sequence ID" value="NZ_FNHQ01000002.1"/>
</dbReference>
<keyword evidence="1" id="KW-0812">Transmembrane</keyword>
<reference evidence="3 4" key="1">
    <citation type="submission" date="2016-10" db="EMBL/GenBank/DDBJ databases">
        <authorList>
            <person name="de Groot N.N."/>
        </authorList>
    </citation>
    <scope>NUCLEOTIDE SEQUENCE [LARGE SCALE GENOMIC DNA]</scope>
    <source>
        <strain evidence="3 4">DSM 16981</strain>
    </source>
</reference>
<keyword evidence="4" id="KW-1185">Reference proteome</keyword>
<feature type="transmembrane region" description="Helical" evidence="1">
    <location>
        <begin position="50"/>
        <end position="71"/>
    </location>
</feature>
<dbReference type="AlphaFoldDB" id="A0A1G9R8A2"/>
<evidence type="ECO:0000313" key="3">
    <source>
        <dbReference type="EMBL" id="SDM18655.1"/>
    </source>
</evidence>
<organism evidence="3 4">
    <name type="scientific">Megasphaera paucivorans</name>
    <dbReference type="NCBI Taxonomy" id="349095"/>
    <lineage>
        <taxon>Bacteria</taxon>
        <taxon>Bacillati</taxon>
        <taxon>Bacillota</taxon>
        <taxon>Negativicutes</taxon>
        <taxon>Veillonellales</taxon>
        <taxon>Veillonellaceae</taxon>
        <taxon>Megasphaera</taxon>
    </lineage>
</organism>
<evidence type="ECO:0000256" key="1">
    <source>
        <dbReference type="SAM" id="Phobius"/>
    </source>
</evidence>
<keyword evidence="3" id="KW-0012">Acyltransferase</keyword>